<feature type="region of interest" description="Disordered" evidence="1">
    <location>
        <begin position="168"/>
        <end position="189"/>
    </location>
</feature>
<dbReference type="InterPro" id="IPR034660">
    <property type="entry name" value="DinB/YfiT-like"/>
</dbReference>
<protein>
    <submittedName>
        <fullName evidence="3">TIGR03086 family protein</fullName>
    </submittedName>
</protein>
<dbReference type="Proteomes" id="UP000606194">
    <property type="component" value="Unassembled WGS sequence"/>
</dbReference>
<dbReference type="Gene3D" id="1.20.120.450">
    <property type="entry name" value="dinb family like domain"/>
    <property type="match status" value="1"/>
</dbReference>
<dbReference type="InterPro" id="IPR024344">
    <property type="entry name" value="MDMPI_metal-binding"/>
</dbReference>
<dbReference type="Pfam" id="PF11716">
    <property type="entry name" value="MDMPI_N"/>
    <property type="match status" value="1"/>
</dbReference>
<evidence type="ECO:0000256" key="1">
    <source>
        <dbReference type="SAM" id="MobiDB-lite"/>
    </source>
</evidence>
<evidence type="ECO:0000259" key="2">
    <source>
        <dbReference type="Pfam" id="PF11716"/>
    </source>
</evidence>
<dbReference type="NCBIfam" id="TIGR03086">
    <property type="entry name" value="TIGR03086 family metal-binding protein"/>
    <property type="match status" value="1"/>
</dbReference>
<sequence>MTDRHIAVDPSEGGVRELDRRAVLRSAEIVAGIRDDRWDGPTPCGGWSLRRLLAHMTAQHLGFAAAADGGPVDESVWRETPLADPRRAYADSVARVLDAFAADGVLDREFVLPWIHPTMRFAAPRAIGFHLVDYVVHGWDVAASLGVPAAYDDDLVAAAAEVAVREVPVGPSRERPGAAFGPPVEPAGAASAEDRLLASLGRDPRWSPK</sequence>
<dbReference type="NCBIfam" id="TIGR03083">
    <property type="entry name" value="maleylpyruvate isomerase family mycothiol-dependent enzyme"/>
    <property type="match status" value="1"/>
</dbReference>
<dbReference type="GO" id="GO:0046872">
    <property type="term" value="F:metal ion binding"/>
    <property type="evidence" value="ECO:0007669"/>
    <property type="project" value="InterPro"/>
</dbReference>
<name>A0A918G1I8_9ACTN</name>
<dbReference type="EMBL" id="BMTL01000030">
    <property type="protein sequence ID" value="GGS14131.1"/>
    <property type="molecule type" value="Genomic_DNA"/>
</dbReference>
<comment type="caution">
    <text evidence="3">The sequence shown here is derived from an EMBL/GenBank/DDBJ whole genome shotgun (WGS) entry which is preliminary data.</text>
</comment>
<reference evidence="3" key="2">
    <citation type="submission" date="2020-09" db="EMBL/GenBank/DDBJ databases">
        <authorList>
            <person name="Sun Q."/>
            <person name="Ohkuma M."/>
        </authorList>
    </citation>
    <scope>NUCLEOTIDE SEQUENCE</scope>
    <source>
        <strain evidence="3">JCM 4386</strain>
    </source>
</reference>
<evidence type="ECO:0000313" key="3">
    <source>
        <dbReference type="EMBL" id="GGS14131.1"/>
    </source>
</evidence>
<keyword evidence="4" id="KW-1185">Reference proteome</keyword>
<accession>A0A918G1I8</accession>
<reference evidence="3" key="1">
    <citation type="journal article" date="2014" name="Int. J. Syst. Evol. Microbiol.">
        <title>Complete genome sequence of Corynebacterium casei LMG S-19264T (=DSM 44701T), isolated from a smear-ripened cheese.</title>
        <authorList>
            <consortium name="US DOE Joint Genome Institute (JGI-PGF)"/>
            <person name="Walter F."/>
            <person name="Albersmeier A."/>
            <person name="Kalinowski J."/>
            <person name="Ruckert C."/>
        </authorList>
    </citation>
    <scope>NUCLEOTIDE SEQUENCE</scope>
    <source>
        <strain evidence="3">JCM 4386</strain>
    </source>
</reference>
<dbReference type="RefSeq" id="WP_190152631.1">
    <property type="nucleotide sequence ID" value="NZ_BMTL01000030.1"/>
</dbReference>
<feature type="domain" description="Mycothiol-dependent maleylpyruvate isomerase metal-binding" evidence="2">
    <location>
        <begin position="22"/>
        <end position="142"/>
    </location>
</feature>
<dbReference type="InterPro" id="IPR017520">
    <property type="entry name" value="CHP03086"/>
</dbReference>
<gene>
    <name evidence="3" type="ORF">GCM10010269_61800</name>
</gene>
<organism evidence="3 4">
    <name type="scientific">Streptomyces humidus</name>
    <dbReference type="NCBI Taxonomy" id="52259"/>
    <lineage>
        <taxon>Bacteria</taxon>
        <taxon>Bacillati</taxon>
        <taxon>Actinomycetota</taxon>
        <taxon>Actinomycetes</taxon>
        <taxon>Kitasatosporales</taxon>
        <taxon>Streptomycetaceae</taxon>
        <taxon>Streptomyces</taxon>
    </lineage>
</organism>
<dbReference type="SUPFAM" id="SSF109854">
    <property type="entry name" value="DinB/YfiT-like putative metalloenzymes"/>
    <property type="match status" value="1"/>
</dbReference>
<proteinExistence type="predicted"/>
<dbReference type="InterPro" id="IPR017517">
    <property type="entry name" value="Maleyloyr_isom"/>
</dbReference>
<evidence type="ECO:0000313" key="4">
    <source>
        <dbReference type="Proteomes" id="UP000606194"/>
    </source>
</evidence>
<dbReference type="AlphaFoldDB" id="A0A918G1I8"/>